<dbReference type="GO" id="GO:0003677">
    <property type="term" value="F:DNA binding"/>
    <property type="evidence" value="ECO:0007669"/>
    <property type="project" value="UniProtKB-KW"/>
</dbReference>
<keyword evidence="7" id="KW-1185">Reference proteome</keyword>
<dbReference type="SUPFAM" id="SSF46785">
    <property type="entry name" value="Winged helix' DNA-binding domain"/>
    <property type="match status" value="1"/>
</dbReference>
<keyword evidence="4" id="KW-0804">Transcription</keyword>
<evidence type="ECO:0000259" key="5">
    <source>
        <dbReference type="PROSITE" id="PS50931"/>
    </source>
</evidence>
<sequence>MNIRHLEFFCHLAKTQHMSQTAAYFGISQPTLSYAISTLEKELGVPLFEKSGRNIKLTHLGKIYLQFIESGLDKIKRGDLLLKRLLNVETGTINLGFTYTLGQSLVPKIINHFLSPSENQQLKFNFSQGNTEQLLTKLLDEKCDLALASFADQIGQTSTKDLLTFYPLVKQEIVAAVPVNHPLALKNSVSLREITDYPLIYFSKDSGLRPIIDKFFKKDNLKPNIKFELEEDQTIAGFVSQELGIALLPNLPLLNQNSIKLLHISQPIIYHQLYLVLKNNYFQTPAVSKFQNFIVNYCQTNFNQLNRLI</sequence>
<keyword evidence="3" id="KW-0238">DNA-binding</keyword>
<comment type="similarity">
    <text evidence="1">Belongs to the LysR transcriptional regulatory family.</text>
</comment>
<name>A0A3Q8CZB1_9LACO</name>
<dbReference type="PROSITE" id="PS50931">
    <property type="entry name" value="HTH_LYSR"/>
    <property type="match status" value="1"/>
</dbReference>
<feature type="domain" description="HTH lysR-type" evidence="5">
    <location>
        <begin position="1"/>
        <end position="58"/>
    </location>
</feature>
<dbReference type="Proteomes" id="UP000324497">
    <property type="component" value="Chromosome"/>
</dbReference>
<dbReference type="InterPro" id="IPR036390">
    <property type="entry name" value="WH_DNA-bd_sf"/>
</dbReference>
<dbReference type="RefSeq" id="WP_148126639.1">
    <property type="nucleotide sequence ID" value="NZ_CP018180.1"/>
</dbReference>
<evidence type="ECO:0000256" key="3">
    <source>
        <dbReference type="ARBA" id="ARBA00023125"/>
    </source>
</evidence>
<dbReference type="Gene3D" id="3.40.190.290">
    <property type="match status" value="1"/>
</dbReference>
<dbReference type="InterPro" id="IPR036388">
    <property type="entry name" value="WH-like_DNA-bd_sf"/>
</dbReference>
<dbReference type="AlphaFoldDB" id="A0A3Q8CZB1"/>
<dbReference type="InterPro" id="IPR000847">
    <property type="entry name" value="LysR_HTH_N"/>
</dbReference>
<organism evidence="6 7">
    <name type="scientific">Liquorilactobacillus nagelii</name>
    <dbReference type="NCBI Taxonomy" id="82688"/>
    <lineage>
        <taxon>Bacteria</taxon>
        <taxon>Bacillati</taxon>
        <taxon>Bacillota</taxon>
        <taxon>Bacilli</taxon>
        <taxon>Lactobacillales</taxon>
        <taxon>Lactobacillaceae</taxon>
        <taxon>Liquorilactobacillus</taxon>
    </lineage>
</organism>
<protein>
    <submittedName>
        <fullName evidence="6">LysR family transcriptional regulator</fullName>
    </submittedName>
</protein>
<dbReference type="FunFam" id="1.10.10.10:FF:000001">
    <property type="entry name" value="LysR family transcriptional regulator"/>
    <property type="match status" value="1"/>
</dbReference>
<evidence type="ECO:0000256" key="1">
    <source>
        <dbReference type="ARBA" id="ARBA00009437"/>
    </source>
</evidence>
<evidence type="ECO:0000256" key="2">
    <source>
        <dbReference type="ARBA" id="ARBA00023015"/>
    </source>
</evidence>
<evidence type="ECO:0000256" key="4">
    <source>
        <dbReference type="ARBA" id="ARBA00023163"/>
    </source>
</evidence>
<dbReference type="GO" id="GO:0005829">
    <property type="term" value="C:cytosol"/>
    <property type="evidence" value="ECO:0007669"/>
    <property type="project" value="TreeGrafter"/>
</dbReference>
<dbReference type="Pfam" id="PF00126">
    <property type="entry name" value="HTH_1"/>
    <property type="match status" value="1"/>
</dbReference>
<reference evidence="6 7" key="1">
    <citation type="submission" date="2016-11" db="EMBL/GenBank/DDBJ databases">
        <title>Interaction between Lactobacillus species and yeast in water kefir.</title>
        <authorList>
            <person name="Behr J."/>
            <person name="Xu D."/>
            <person name="Vogel R.F."/>
        </authorList>
    </citation>
    <scope>NUCLEOTIDE SEQUENCE [LARGE SCALE GENOMIC DNA]</scope>
    <source>
        <strain evidence="6 7">TMW 1.1827</strain>
    </source>
</reference>
<dbReference type="Pfam" id="PF03466">
    <property type="entry name" value="LysR_substrate"/>
    <property type="match status" value="1"/>
</dbReference>
<accession>A0A3Q8CZB1</accession>
<keyword evidence="2" id="KW-0805">Transcription regulation</keyword>
<dbReference type="PANTHER" id="PTHR30419:SF28">
    <property type="entry name" value="HTH-TYPE TRANSCRIPTIONAL REGULATOR BSDA"/>
    <property type="match status" value="1"/>
</dbReference>
<dbReference type="InterPro" id="IPR050950">
    <property type="entry name" value="HTH-type_LysR_regulators"/>
</dbReference>
<dbReference type="PRINTS" id="PR00039">
    <property type="entry name" value="HTHLYSR"/>
</dbReference>
<dbReference type="Gene3D" id="1.10.10.10">
    <property type="entry name" value="Winged helix-like DNA-binding domain superfamily/Winged helix DNA-binding domain"/>
    <property type="match status" value="1"/>
</dbReference>
<dbReference type="InterPro" id="IPR005119">
    <property type="entry name" value="LysR_subst-bd"/>
</dbReference>
<evidence type="ECO:0000313" key="7">
    <source>
        <dbReference type="Proteomes" id="UP000324497"/>
    </source>
</evidence>
<evidence type="ECO:0000313" key="6">
    <source>
        <dbReference type="EMBL" id="AUJ32021.1"/>
    </source>
</evidence>
<dbReference type="PANTHER" id="PTHR30419">
    <property type="entry name" value="HTH-TYPE TRANSCRIPTIONAL REGULATOR YBHD"/>
    <property type="match status" value="1"/>
</dbReference>
<dbReference type="GO" id="GO:0003700">
    <property type="term" value="F:DNA-binding transcription factor activity"/>
    <property type="evidence" value="ECO:0007669"/>
    <property type="project" value="InterPro"/>
</dbReference>
<gene>
    <name evidence="6" type="ORF">BSQ50_05275</name>
</gene>
<dbReference type="EMBL" id="CP018180">
    <property type="protein sequence ID" value="AUJ32021.1"/>
    <property type="molecule type" value="Genomic_DNA"/>
</dbReference>
<proteinExistence type="inferred from homology"/>
<dbReference type="KEGG" id="lng:BSQ50_05275"/>
<dbReference type="SUPFAM" id="SSF53850">
    <property type="entry name" value="Periplasmic binding protein-like II"/>
    <property type="match status" value="1"/>
</dbReference>